<evidence type="ECO:0000313" key="1">
    <source>
        <dbReference type="EMBL" id="TGY65337.1"/>
    </source>
</evidence>
<dbReference type="EMBL" id="SRYG01000019">
    <property type="protein sequence ID" value="TGY65337.1"/>
    <property type="molecule type" value="Genomic_DNA"/>
</dbReference>
<evidence type="ECO:0000313" key="2">
    <source>
        <dbReference type="Proteomes" id="UP000308836"/>
    </source>
</evidence>
<proteinExistence type="predicted"/>
<protein>
    <submittedName>
        <fullName evidence="1">Uncharacterized protein</fullName>
    </submittedName>
</protein>
<keyword evidence="2" id="KW-1185">Reference proteome</keyword>
<sequence>MDSTKRKGPKQFEASKNELYAIFRKRPFSLEKAQRVLSDFQQLGLGNDSFGELCLTFIDLALDYGETNEAGFCDAVFDTYYEVAGMAGEDETLYEQWKDHLQTIRDKAIVSWPGFSDYMHDMAFIIPWAEDE</sequence>
<name>A0AC61R673_9FIRM</name>
<organism evidence="1 2">
    <name type="scientific">Dubosiella muris</name>
    <dbReference type="NCBI Taxonomy" id="3038133"/>
    <lineage>
        <taxon>Bacteria</taxon>
        <taxon>Bacillati</taxon>
        <taxon>Bacillota</taxon>
        <taxon>Erysipelotrichia</taxon>
        <taxon>Erysipelotrichales</taxon>
        <taxon>Erysipelotrichaceae</taxon>
        <taxon>Dubosiella</taxon>
    </lineage>
</organism>
<comment type="caution">
    <text evidence="1">The sequence shown here is derived from an EMBL/GenBank/DDBJ whole genome shotgun (WGS) entry which is preliminary data.</text>
</comment>
<reference evidence="1" key="1">
    <citation type="submission" date="2019-04" db="EMBL/GenBank/DDBJ databases">
        <title>Microbes associate with the intestines of laboratory mice.</title>
        <authorList>
            <person name="Navarre W."/>
            <person name="Wong E."/>
            <person name="Huang K."/>
            <person name="Tropini C."/>
            <person name="Ng K."/>
            <person name="Yu B."/>
        </authorList>
    </citation>
    <scope>NUCLEOTIDE SEQUENCE</scope>
    <source>
        <strain evidence="1">NM09_H32</strain>
    </source>
</reference>
<gene>
    <name evidence="1" type="ORF">E5336_09260</name>
</gene>
<dbReference type="Proteomes" id="UP000308836">
    <property type="component" value="Unassembled WGS sequence"/>
</dbReference>
<accession>A0AC61R673</accession>